<dbReference type="RefSeq" id="WP_071176579.1">
    <property type="nucleotide sequence ID" value="NZ_CP017831.1"/>
</dbReference>
<evidence type="ECO:0000313" key="1">
    <source>
        <dbReference type="EMBL" id="AOZ96927.1"/>
    </source>
</evidence>
<dbReference type="EMBL" id="CP017831">
    <property type="protein sequence ID" value="AOZ96927.1"/>
    <property type="molecule type" value="Genomic_DNA"/>
</dbReference>
<name>A0A1D9P2T4_9FIRM</name>
<accession>A0A1D9P2T4</accession>
<evidence type="ECO:0000313" key="2">
    <source>
        <dbReference type="Proteomes" id="UP000179284"/>
    </source>
</evidence>
<dbReference type="AlphaFoldDB" id="A0A1D9P2T4"/>
<keyword evidence="2" id="KW-1185">Reference proteome</keyword>
<reference evidence="2" key="1">
    <citation type="submission" date="2016-10" db="EMBL/GenBank/DDBJ databases">
        <title>The complete genome sequence of the rumen bacterium Butyrivibrio hungatei MB2003.</title>
        <authorList>
            <person name="Palevich N."/>
            <person name="Kelly W.J."/>
            <person name="Leahy S.C."/>
            <person name="Altermann E."/>
            <person name="Rakonjac J."/>
            <person name="Attwood G.T."/>
        </authorList>
    </citation>
    <scope>NUCLEOTIDE SEQUENCE [LARGE SCALE GENOMIC DNA]</scope>
    <source>
        <strain evidence="2">MB2003</strain>
    </source>
</reference>
<dbReference type="KEGG" id="bhu:bhn_I1894"/>
<organism evidence="1 2">
    <name type="scientific">Butyrivibrio hungatei</name>
    <dbReference type="NCBI Taxonomy" id="185008"/>
    <lineage>
        <taxon>Bacteria</taxon>
        <taxon>Bacillati</taxon>
        <taxon>Bacillota</taxon>
        <taxon>Clostridia</taxon>
        <taxon>Lachnospirales</taxon>
        <taxon>Lachnospiraceae</taxon>
        <taxon>Butyrivibrio</taxon>
    </lineage>
</organism>
<proteinExistence type="predicted"/>
<sequence length="168" mass="20059">MYTRINGTIYRYIDSEVQGRLIVTSDRKKTDSTFGMKEGYYFRTISNATDQIKDIYRLEFWVDYEDKVIKDEKKWIANIKRFSKYDIYDDDYAVEISVSKRCEIDGWTMFDPFLSTKDILLSDCTGFYLKYIYSKKENVNCAPSIVEEFKVDKSLFLATLDQYRIDRI</sequence>
<dbReference type="Proteomes" id="UP000179284">
    <property type="component" value="Chromosome I"/>
</dbReference>
<protein>
    <submittedName>
        <fullName evidence="1">Uncharacterized protein</fullName>
    </submittedName>
</protein>
<gene>
    <name evidence="1" type="ORF">bhn_I1894</name>
</gene>